<reference evidence="1" key="3">
    <citation type="submission" date="2025-09" db="UniProtKB">
        <authorList>
            <consortium name="Ensembl"/>
        </authorList>
    </citation>
    <scope>IDENTIFICATION</scope>
</reference>
<reference evidence="1" key="1">
    <citation type="submission" date="2019-06" db="EMBL/GenBank/DDBJ databases">
        <authorList>
            <consortium name="Wellcome Sanger Institute Data Sharing"/>
        </authorList>
    </citation>
    <scope>NUCLEOTIDE SEQUENCE [LARGE SCALE GENOMIC DNA]</scope>
</reference>
<name>A0A673B0B1_9TELE</name>
<dbReference type="AlphaFoldDB" id="A0A673B0B1"/>
<evidence type="ECO:0000313" key="1">
    <source>
        <dbReference type="Ensembl" id="ENSSORP00005035340.1"/>
    </source>
</evidence>
<dbReference type="Proteomes" id="UP000472271">
    <property type="component" value="Chromosome 24"/>
</dbReference>
<dbReference type="InParanoid" id="A0A673B0B1"/>
<reference evidence="1" key="2">
    <citation type="submission" date="2025-08" db="UniProtKB">
        <authorList>
            <consortium name="Ensembl"/>
        </authorList>
    </citation>
    <scope>IDENTIFICATION</scope>
</reference>
<accession>A0A673B0B1</accession>
<dbReference type="Ensembl" id="ENSSORT00005036290.1">
    <property type="protein sequence ID" value="ENSSORP00005035340.1"/>
    <property type="gene ID" value="ENSSORG00005016684.1"/>
</dbReference>
<sequence length="139" mass="15959">TLICDSNIHLLSIVSLLIYSIHKIKRKSMWFWRVLTPLHLLAELRHVVWPDGSKELDVVVTVILCHLLCCGFEEVMGHSDAVRFHGMPLSIVVISNVTCKETNQVKRTLSPNSKKKIENSEKRWKRAVSYIENSTTHLV</sequence>
<organism evidence="1 2">
    <name type="scientific">Sphaeramia orbicularis</name>
    <name type="common">orbiculate cardinalfish</name>
    <dbReference type="NCBI Taxonomy" id="375764"/>
    <lineage>
        <taxon>Eukaryota</taxon>
        <taxon>Metazoa</taxon>
        <taxon>Chordata</taxon>
        <taxon>Craniata</taxon>
        <taxon>Vertebrata</taxon>
        <taxon>Euteleostomi</taxon>
        <taxon>Actinopterygii</taxon>
        <taxon>Neopterygii</taxon>
        <taxon>Teleostei</taxon>
        <taxon>Neoteleostei</taxon>
        <taxon>Acanthomorphata</taxon>
        <taxon>Gobiaria</taxon>
        <taxon>Kurtiformes</taxon>
        <taxon>Apogonoidei</taxon>
        <taxon>Apogonidae</taxon>
        <taxon>Apogoninae</taxon>
        <taxon>Sphaeramia</taxon>
    </lineage>
</organism>
<proteinExistence type="predicted"/>
<keyword evidence="2" id="KW-1185">Reference proteome</keyword>
<protein>
    <submittedName>
        <fullName evidence="1">Uncharacterized protein</fullName>
    </submittedName>
</protein>
<evidence type="ECO:0000313" key="2">
    <source>
        <dbReference type="Proteomes" id="UP000472271"/>
    </source>
</evidence>